<evidence type="ECO:0000256" key="7">
    <source>
        <dbReference type="NCBIfam" id="TIGR00126"/>
    </source>
</evidence>
<evidence type="ECO:0000256" key="2">
    <source>
        <dbReference type="ARBA" id="ARBA00009473"/>
    </source>
</evidence>
<dbReference type="CDD" id="cd00959">
    <property type="entry name" value="DeoC"/>
    <property type="match status" value="1"/>
</dbReference>
<evidence type="ECO:0000256" key="4">
    <source>
        <dbReference type="ARBA" id="ARBA00023239"/>
    </source>
</evidence>
<dbReference type="EC" id="4.1.2.4" evidence="3 7"/>
<dbReference type="Proteomes" id="UP000287908">
    <property type="component" value="Unassembled WGS sequence"/>
</dbReference>
<comment type="similarity">
    <text evidence="2">Belongs to the DeoC/FbaB aldolase family. DeoC type 2 subfamily.</text>
</comment>
<dbReference type="InterPro" id="IPR011343">
    <property type="entry name" value="DeoC"/>
</dbReference>
<proteinExistence type="inferred from homology"/>
<dbReference type="InterPro" id="IPR002915">
    <property type="entry name" value="DeoC/FbaB/LacD_aldolase"/>
</dbReference>
<name>A0A432ZJE4_9GAMM</name>
<protein>
    <recommendedName>
        <fullName evidence="3 7">Deoxyribose-phosphate aldolase</fullName>
        <ecNumber evidence="3 7">4.1.2.4</ecNumber>
    </recommendedName>
</protein>
<comment type="caution">
    <text evidence="8">The sequence shown here is derived from an EMBL/GenBank/DDBJ whole genome shotgun (WGS) entry which is preliminary data.</text>
</comment>
<dbReference type="RefSeq" id="WP_126784413.1">
    <property type="nucleotide sequence ID" value="NZ_PIQF01000001.1"/>
</dbReference>
<keyword evidence="5" id="KW-0704">Schiff base</keyword>
<dbReference type="GO" id="GO:0016052">
    <property type="term" value="P:carbohydrate catabolic process"/>
    <property type="evidence" value="ECO:0007669"/>
    <property type="project" value="TreeGrafter"/>
</dbReference>
<organism evidence="8 9">
    <name type="scientific">Idiomarina seosinensis</name>
    <dbReference type="NCBI Taxonomy" id="281739"/>
    <lineage>
        <taxon>Bacteria</taxon>
        <taxon>Pseudomonadati</taxon>
        <taxon>Pseudomonadota</taxon>
        <taxon>Gammaproteobacteria</taxon>
        <taxon>Alteromonadales</taxon>
        <taxon>Idiomarinaceae</taxon>
        <taxon>Idiomarina</taxon>
    </lineage>
</organism>
<reference evidence="8 9" key="1">
    <citation type="journal article" date="2011" name="Front. Microbiol.">
        <title>Genomic signatures of strain selection and enhancement in Bacillus atrophaeus var. globigii, a historical biowarfare simulant.</title>
        <authorList>
            <person name="Gibbons H.S."/>
            <person name="Broomall S.M."/>
            <person name="McNew L.A."/>
            <person name="Daligault H."/>
            <person name="Chapman C."/>
            <person name="Bruce D."/>
            <person name="Karavis M."/>
            <person name="Krepps M."/>
            <person name="McGregor P.A."/>
            <person name="Hong C."/>
            <person name="Park K.H."/>
            <person name="Akmal A."/>
            <person name="Feldman A."/>
            <person name="Lin J.S."/>
            <person name="Chang W.E."/>
            <person name="Higgs B.W."/>
            <person name="Demirev P."/>
            <person name="Lindquist J."/>
            <person name="Liem A."/>
            <person name="Fochler E."/>
            <person name="Read T.D."/>
            <person name="Tapia R."/>
            <person name="Johnson S."/>
            <person name="Bishop-Lilly K.A."/>
            <person name="Detter C."/>
            <person name="Han C."/>
            <person name="Sozhamannan S."/>
            <person name="Rosenzweig C.N."/>
            <person name="Skowronski E.W."/>
        </authorList>
    </citation>
    <scope>NUCLEOTIDE SEQUENCE [LARGE SCALE GENOMIC DNA]</scope>
    <source>
        <strain evidence="8 9">CL-SP19</strain>
    </source>
</reference>
<dbReference type="Pfam" id="PF01791">
    <property type="entry name" value="DeoC"/>
    <property type="match status" value="1"/>
</dbReference>
<dbReference type="Gene3D" id="3.20.20.70">
    <property type="entry name" value="Aldolase class I"/>
    <property type="match status" value="1"/>
</dbReference>
<sequence length="242" mass="25714">MRAKLEQIASFIDLTTLNNDDTVDSIAALCDKATVGQAKVAALCVFPELIVAAKQQLAQRQLSIPVATVTNFPEGNTNINRVVAETERAIAVGADEIDVVMPYQALLAGDEQLAKDLVVAVKNTCEGRARLKVIIESGQLSDQGLIRQASELSIAAGADFIKTSTGKVPVNATLEAAEIMLKAILESGSKCGFKAAGGIRTVDDADKYIELATRIMGNDWLVPANFRIGASSLVDDLKQQLT</sequence>
<dbReference type="NCBIfam" id="TIGR00126">
    <property type="entry name" value="deoC"/>
    <property type="match status" value="1"/>
</dbReference>
<keyword evidence="9" id="KW-1185">Reference proteome</keyword>
<dbReference type="SMART" id="SM01133">
    <property type="entry name" value="DeoC"/>
    <property type="match status" value="1"/>
</dbReference>
<evidence type="ECO:0000313" key="8">
    <source>
        <dbReference type="EMBL" id="RUO78086.1"/>
    </source>
</evidence>
<evidence type="ECO:0000256" key="3">
    <source>
        <dbReference type="ARBA" id="ARBA00012515"/>
    </source>
</evidence>
<dbReference type="SUPFAM" id="SSF51569">
    <property type="entry name" value="Aldolase"/>
    <property type="match status" value="1"/>
</dbReference>
<accession>A0A432ZJE4</accession>
<dbReference type="PANTHER" id="PTHR10889:SF3">
    <property type="entry name" value="DEOXYRIBOSE-PHOSPHATE ALDOLASE"/>
    <property type="match status" value="1"/>
</dbReference>
<dbReference type="AlphaFoldDB" id="A0A432ZJE4"/>
<dbReference type="GO" id="GO:0004139">
    <property type="term" value="F:deoxyribose-phosphate aldolase activity"/>
    <property type="evidence" value="ECO:0007669"/>
    <property type="project" value="UniProtKB-UniRule"/>
</dbReference>
<evidence type="ECO:0000313" key="9">
    <source>
        <dbReference type="Proteomes" id="UP000287908"/>
    </source>
</evidence>
<dbReference type="EMBL" id="PIQF01000001">
    <property type="protein sequence ID" value="RUO78086.1"/>
    <property type="molecule type" value="Genomic_DNA"/>
</dbReference>
<dbReference type="GO" id="GO:0005737">
    <property type="term" value="C:cytoplasm"/>
    <property type="evidence" value="ECO:0007669"/>
    <property type="project" value="InterPro"/>
</dbReference>
<dbReference type="OrthoDB" id="6579831at2"/>
<dbReference type="GO" id="GO:0009264">
    <property type="term" value="P:deoxyribonucleotide catabolic process"/>
    <property type="evidence" value="ECO:0007669"/>
    <property type="project" value="UniProtKB-UniRule"/>
</dbReference>
<comment type="catalytic activity">
    <reaction evidence="6">
        <text>2-deoxy-D-ribose 5-phosphate = D-glyceraldehyde 3-phosphate + acetaldehyde</text>
        <dbReference type="Rhea" id="RHEA:12821"/>
        <dbReference type="ChEBI" id="CHEBI:15343"/>
        <dbReference type="ChEBI" id="CHEBI:59776"/>
        <dbReference type="ChEBI" id="CHEBI:62877"/>
        <dbReference type="EC" id="4.1.2.4"/>
    </reaction>
</comment>
<evidence type="ECO:0000256" key="1">
    <source>
        <dbReference type="ARBA" id="ARBA00004816"/>
    </source>
</evidence>
<keyword evidence="4" id="KW-0456">Lyase</keyword>
<dbReference type="PANTHER" id="PTHR10889">
    <property type="entry name" value="DEOXYRIBOSE-PHOSPHATE ALDOLASE"/>
    <property type="match status" value="1"/>
</dbReference>
<evidence type="ECO:0000256" key="5">
    <source>
        <dbReference type="ARBA" id="ARBA00023270"/>
    </source>
</evidence>
<evidence type="ECO:0000256" key="6">
    <source>
        <dbReference type="ARBA" id="ARBA00048791"/>
    </source>
</evidence>
<gene>
    <name evidence="8" type="primary">deoC</name>
    <name evidence="8" type="ORF">CWI81_06350</name>
</gene>
<dbReference type="InterPro" id="IPR013785">
    <property type="entry name" value="Aldolase_TIM"/>
</dbReference>
<comment type="pathway">
    <text evidence="1">Carbohydrate degradation; 2-deoxy-D-ribose 1-phosphate degradation; D-glyceraldehyde 3-phosphate and acetaldehyde from 2-deoxy-alpha-D-ribose 1-phosphate: step 2/2.</text>
</comment>
<dbReference type="PIRSF" id="PIRSF001357">
    <property type="entry name" value="DeoC"/>
    <property type="match status" value="1"/>
</dbReference>